<protein>
    <submittedName>
        <fullName evidence="1">Uncharacterized protein</fullName>
    </submittedName>
</protein>
<evidence type="ECO:0000313" key="1">
    <source>
        <dbReference type="EMBL" id="KAK3323564.1"/>
    </source>
</evidence>
<dbReference type="EMBL" id="JAUEPO010000004">
    <property type="protein sequence ID" value="KAK3323564.1"/>
    <property type="molecule type" value="Genomic_DNA"/>
</dbReference>
<keyword evidence="2" id="KW-1185">Reference proteome</keyword>
<gene>
    <name evidence="1" type="ORF">B0T19DRAFT_208608</name>
</gene>
<proteinExistence type="predicted"/>
<dbReference type="Proteomes" id="UP001286456">
    <property type="component" value="Unassembled WGS sequence"/>
</dbReference>
<reference evidence="1" key="2">
    <citation type="submission" date="2023-06" db="EMBL/GenBank/DDBJ databases">
        <authorList>
            <consortium name="Lawrence Berkeley National Laboratory"/>
            <person name="Haridas S."/>
            <person name="Hensen N."/>
            <person name="Bonometti L."/>
            <person name="Westerberg I."/>
            <person name="Brannstrom I.O."/>
            <person name="Guillou S."/>
            <person name="Cros-Aarteil S."/>
            <person name="Calhoun S."/>
            <person name="Kuo A."/>
            <person name="Mondo S."/>
            <person name="Pangilinan J."/>
            <person name="Riley R."/>
            <person name="Labutti K."/>
            <person name="Andreopoulos B."/>
            <person name="Lipzen A."/>
            <person name="Chen C."/>
            <person name="Yanf M."/>
            <person name="Daum C."/>
            <person name="Ng V."/>
            <person name="Clum A."/>
            <person name="Steindorff A."/>
            <person name="Ohm R."/>
            <person name="Martin F."/>
            <person name="Silar P."/>
            <person name="Natvig D."/>
            <person name="Lalanne C."/>
            <person name="Gautier V."/>
            <person name="Ament-Velasquez S.L."/>
            <person name="Kruys A."/>
            <person name="Hutchinson M.I."/>
            <person name="Powell A.J."/>
            <person name="Barry K."/>
            <person name="Miller A.N."/>
            <person name="Grigoriev I.V."/>
            <person name="Debuchy R."/>
            <person name="Gladieux P."/>
            <person name="Thoren M.H."/>
            <person name="Johannesson H."/>
        </authorList>
    </citation>
    <scope>NUCLEOTIDE SEQUENCE</scope>
    <source>
        <strain evidence="1">SMH4131-1</strain>
    </source>
</reference>
<sequence length="234" mass="26947">MPFFSHGFLCIIEPSSQDLLFPFRLFIDASVADLSPSLSYKNELLASNSASWAYIPFNTHLLNPIRISAWIRGVRSLRLLVLSHIPPLSAPCLLPCLRYSFPARILRPKPESPTSGEQTGHLLLSPSQQITTYREHIIDVGARRLSFGGGKWKTPRFCPVIRENGRETWNRRFEESFASGQTNHRRIIKLQAFSSWGRTCDLMLSLAKQQSNDRGKIFLRLSTAWQRFRWNYLR</sequence>
<reference evidence="1" key="1">
    <citation type="journal article" date="2023" name="Mol. Phylogenet. Evol.">
        <title>Genome-scale phylogeny and comparative genomics of the fungal order Sordariales.</title>
        <authorList>
            <person name="Hensen N."/>
            <person name="Bonometti L."/>
            <person name="Westerberg I."/>
            <person name="Brannstrom I.O."/>
            <person name="Guillou S."/>
            <person name="Cros-Aarteil S."/>
            <person name="Calhoun S."/>
            <person name="Haridas S."/>
            <person name="Kuo A."/>
            <person name="Mondo S."/>
            <person name="Pangilinan J."/>
            <person name="Riley R."/>
            <person name="LaButti K."/>
            <person name="Andreopoulos B."/>
            <person name="Lipzen A."/>
            <person name="Chen C."/>
            <person name="Yan M."/>
            <person name="Daum C."/>
            <person name="Ng V."/>
            <person name="Clum A."/>
            <person name="Steindorff A."/>
            <person name="Ohm R.A."/>
            <person name="Martin F."/>
            <person name="Silar P."/>
            <person name="Natvig D.O."/>
            <person name="Lalanne C."/>
            <person name="Gautier V."/>
            <person name="Ament-Velasquez S.L."/>
            <person name="Kruys A."/>
            <person name="Hutchinson M.I."/>
            <person name="Powell A.J."/>
            <person name="Barry K."/>
            <person name="Miller A.N."/>
            <person name="Grigoriev I.V."/>
            <person name="Debuchy R."/>
            <person name="Gladieux P."/>
            <person name="Hiltunen Thoren M."/>
            <person name="Johannesson H."/>
        </authorList>
    </citation>
    <scope>NUCLEOTIDE SEQUENCE</scope>
    <source>
        <strain evidence="1">SMH4131-1</strain>
    </source>
</reference>
<comment type="caution">
    <text evidence="1">The sequence shown here is derived from an EMBL/GenBank/DDBJ whole genome shotgun (WGS) entry which is preliminary data.</text>
</comment>
<dbReference type="AlphaFoldDB" id="A0AAE0IEL4"/>
<accession>A0AAE0IEL4</accession>
<organism evidence="1 2">
    <name type="scientific">Cercophora scortea</name>
    <dbReference type="NCBI Taxonomy" id="314031"/>
    <lineage>
        <taxon>Eukaryota</taxon>
        <taxon>Fungi</taxon>
        <taxon>Dikarya</taxon>
        <taxon>Ascomycota</taxon>
        <taxon>Pezizomycotina</taxon>
        <taxon>Sordariomycetes</taxon>
        <taxon>Sordariomycetidae</taxon>
        <taxon>Sordariales</taxon>
        <taxon>Lasiosphaeriaceae</taxon>
        <taxon>Cercophora</taxon>
    </lineage>
</organism>
<evidence type="ECO:0000313" key="2">
    <source>
        <dbReference type="Proteomes" id="UP001286456"/>
    </source>
</evidence>
<name>A0AAE0IEL4_9PEZI</name>